<dbReference type="Proteomes" id="UP000054324">
    <property type="component" value="Unassembled WGS sequence"/>
</dbReference>
<dbReference type="AlphaFoldDB" id="A0A074Z5F8"/>
<dbReference type="OrthoDB" id="6266369at2759"/>
<dbReference type="CTD" id="20323727"/>
<organism evidence="1 2">
    <name type="scientific">Opisthorchis viverrini</name>
    <name type="common">Southeast Asian liver fluke</name>
    <dbReference type="NCBI Taxonomy" id="6198"/>
    <lineage>
        <taxon>Eukaryota</taxon>
        <taxon>Metazoa</taxon>
        <taxon>Spiralia</taxon>
        <taxon>Lophotrochozoa</taxon>
        <taxon>Platyhelminthes</taxon>
        <taxon>Trematoda</taxon>
        <taxon>Digenea</taxon>
        <taxon>Opisthorchiida</taxon>
        <taxon>Opisthorchiata</taxon>
        <taxon>Opisthorchiidae</taxon>
        <taxon>Opisthorchis</taxon>
    </lineage>
</organism>
<accession>A0A074Z5F8</accession>
<evidence type="ECO:0000313" key="1">
    <source>
        <dbReference type="EMBL" id="KER22313.1"/>
    </source>
</evidence>
<keyword evidence="2" id="KW-1185">Reference proteome</keyword>
<gene>
    <name evidence="1" type="ORF">T265_09558</name>
</gene>
<dbReference type="GeneID" id="20323727"/>
<proteinExistence type="predicted"/>
<reference evidence="1 2" key="1">
    <citation type="submission" date="2013-11" db="EMBL/GenBank/DDBJ databases">
        <title>Opisthorchis viverrini - life in the bile duct.</title>
        <authorList>
            <person name="Young N.D."/>
            <person name="Nagarajan N."/>
            <person name="Lin S.J."/>
            <person name="Korhonen P.K."/>
            <person name="Jex A.R."/>
            <person name="Hall R.S."/>
            <person name="Safavi-Hemami H."/>
            <person name="Kaewkong W."/>
            <person name="Bertrand D."/>
            <person name="Gao S."/>
            <person name="Seet Q."/>
            <person name="Wongkham S."/>
            <person name="Teh B.T."/>
            <person name="Wongkham C."/>
            <person name="Intapan P.M."/>
            <person name="Maleewong W."/>
            <person name="Yang X."/>
            <person name="Hu M."/>
            <person name="Wang Z."/>
            <person name="Hofmann A."/>
            <person name="Sternberg P.W."/>
            <person name="Tan P."/>
            <person name="Wang J."/>
            <person name="Gasser R.B."/>
        </authorList>
    </citation>
    <scope>NUCLEOTIDE SEQUENCE [LARGE SCALE GENOMIC DNA]</scope>
</reference>
<dbReference type="KEGG" id="ovi:T265_09558"/>
<sequence length="134" mass="14698">MSVKGIILLRCLLELFQYRGETTRWLGRELTDWKVPGSDPISTSPFLLSRLGKHGSVPALVIPSGRIAVGHRKGATAEAALSVPLRELTDQKVDYSNRTSLSRLFLYGQPGSFPVLMILSGGIAARHRKSVEVK</sequence>
<protein>
    <submittedName>
        <fullName evidence="1">Uncharacterized protein</fullName>
    </submittedName>
</protein>
<name>A0A074Z5F8_OPIVI</name>
<dbReference type="EMBL" id="KL596906">
    <property type="protein sequence ID" value="KER22313.1"/>
    <property type="molecule type" value="Genomic_DNA"/>
</dbReference>
<dbReference type="RefSeq" id="XP_009173930.1">
    <property type="nucleotide sequence ID" value="XM_009175666.1"/>
</dbReference>
<evidence type="ECO:0000313" key="2">
    <source>
        <dbReference type="Proteomes" id="UP000054324"/>
    </source>
</evidence>